<feature type="compositionally biased region" description="Pro residues" evidence="1">
    <location>
        <begin position="333"/>
        <end position="343"/>
    </location>
</feature>
<evidence type="ECO:0000256" key="1">
    <source>
        <dbReference type="SAM" id="MobiDB-lite"/>
    </source>
</evidence>
<dbReference type="OrthoDB" id="4188781at2759"/>
<sequence>MDSRVKVWIIGSIAAVFSVASSVLSVVFAYHLSDYLVLSALRVLLLVAFAISLLNLASIVCFCTLYAKRLSNHSLGLKARTWGLYSAGVAVCFVSIAVSGVTVVWLTLKRAELHNDVLGVAPVALIATWFGLWGASGIMQILLFYFLGMWTRVVLKSQRASRLDMDFGIRASMHDISRTNTHRTHRSFASQDVTLNSPPRTPVSRGESSTRRSSSTRVGPAGSSRTKLMRPSAKSSLEIMPFPAGEAASIDSAFDGWDTSSVHYEMRSAIHSSPPVTRGGLATIPGSRPESPANALDGPYLPSSPVQSSSPHAATSDTPTALGWSSSPRQPKSSPPSSPPPNFSRPTSSHNSSKPPPKFQKFDPSMDDLIHPLFRPNSPHPPPIATSGTMVTASPMADQLITPKTLARLRSNSANDSFPCVPQPDLERTGTMTTEESVPDSPTLGSDMLGSPGPSIVDDLELPPILPGFVLSAGSRSSLVEYGKRKSTKDRPKSHLSASSRLSELLP</sequence>
<keyword evidence="2" id="KW-1133">Transmembrane helix</keyword>
<feature type="transmembrane region" description="Helical" evidence="2">
    <location>
        <begin position="7"/>
        <end position="31"/>
    </location>
</feature>
<feature type="region of interest" description="Disordered" evidence="1">
    <location>
        <begin position="271"/>
        <end position="456"/>
    </location>
</feature>
<dbReference type="HOGENOM" id="CLU_533152_0_0_1"/>
<name>A0A072PHE1_9EURO</name>
<evidence type="ECO:0000313" key="4">
    <source>
        <dbReference type="Proteomes" id="UP000027920"/>
    </source>
</evidence>
<dbReference type="GeneID" id="25279336"/>
<feature type="transmembrane region" description="Helical" evidence="2">
    <location>
        <begin position="87"/>
        <end position="108"/>
    </location>
</feature>
<dbReference type="AlphaFoldDB" id="A0A072PHE1"/>
<keyword evidence="2" id="KW-0812">Transmembrane</keyword>
<gene>
    <name evidence="3" type="ORF">A1O9_04404</name>
</gene>
<feature type="compositionally biased region" description="Low complexity" evidence="1">
    <location>
        <begin position="203"/>
        <end position="219"/>
    </location>
</feature>
<feature type="transmembrane region" description="Helical" evidence="2">
    <location>
        <begin position="120"/>
        <end position="147"/>
    </location>
</feature>
<feature type="compositionally biased region" description="Polar residues" evidence="1">
    <location>
        <begin position="304"/>
        <end position="319"/>
    </location>
</feature>
<keyword evidence="4" id="KW-1185">Reference proteome</keyword>
<dbReference type="Proteomes" id="UP000027920">
    <property type="component" value="Unassembled WGS sequence"/>
</dbReference>
<keyword evidence="2" id="KW-0472">Membrane</keyword>
<protein>
    <submittedName>
        <fullName evidence="3">Uncharacterized protein</fullName>
    </submittedName>
</protein>
<feature type="transmembrane region" description="Helical" evidence="2">
    <location>
        <begin position="43"/>
        <end position="67"/>
    </location>
</feature>
<comment type="caution">
    <text evidence="3">The sequence shown here is derived from an EMBL/GenBank/DDBJ whole genome shotgun (WGS) entry which is preliminary data.</text>
</comment>
<dbReference type="STRING" id="1182545.A0A072PHE1"/>
<evidence type="ECO:0000256" key="2">
    <source>
        <dbReference type="SAM" id="Phobius"/>
    </source>
</evidence>
<feature type="compositionally biased region" description="Polar residues" evidence="1">
    <location>
        <begin position="187"/>
        <end position="198"/>
    </location>
</feature>
<evidence type="ECO:0000313" key="3">
    <source>
        <dbReference type="EMBL" id="KEF59559.1"/>
    </source>
</evidence>
<dbReference type="RefSeq" id="XP_013262149.1">
    <property type="nucleotide sequence ID" value="XM_013406695.1"/>
</dbReference>
<reference evidence="3 4" key="1">
    <citation type="submission" date="2013-03" db="EMBL/GenBank/DDBJ databases">
        <title>The Genome Sequence of Exophiala aquamarina CBS 119918.</title>
        <authorList>
            <consortium name="The Broad Institute Genomics Platform"/>
            <person name="Cuomo C."/>
            <person name="de Hoog S."/>
            <person name="Gorbushina A."/>
            <person name="Walker B."/>
            <person name="Young S.K."/>
            <person name="Zeng Q."/>
            <person name="Gargeya S."/>
            <person name="Fitzgerald M."/>
            <person name="Haas B."/>
            <person name="Abouelleil A."/>
            <person name="Allen A.W."/>
            <person name="Alvarado L."/>
            <person name="Arachchi H.M."/>
            <person name="Berlin A.M."/>
            <person name="Chapman S.B."/>
            <person name="Gainer-Dewar J."/>
            <person name="Goldberg J."/>
            <person name="Griggs A."/>
            <person name="Gujja S."/>
            <person name="Hansen M."/>
            <person name="Howarth C."/>
            <person name="Imamovic A."/>
            <person name="Ireland A."/>
            <person name="Larimer J."/>
            <person name="McCowan C."/>
            <person name="Murphy C."/>
            <person name="Pearson M."/>
            <person name="Poon T.W."/>
            <person name="Priest M."/>
            <person name="Roberts A."/>
            <person name="Saif S."/>
            <person name="Shea T."/>
            <person name="Sisk P."/>
            <person name="Sykes S."/>
            <person name="Wortman J."/>
            <person name="Nusbaum C."/>
            <person name="Birren B."/>
        </authorList>
    </citation>
    <scope>NUCLEOTIDE SEQUENCE [LARGE SCALE GENOMIC DNA]</scope>
    <source>
        <strain evidence="3 4">CBS 119918</strain>
    </source>
</reference>
<organism evidence="3 4">
    <name type="scientific">Exophiala aquamarina CBS 119918</name>
    <dbReference type="NCBI Taxonomy" id="1182545"/>
    <lineage>
        <taxon>Eukaryota</taxon>
        <taxon>Fungi</taxon>
        <taxon>Dikarya</taxon>
        <taxon>Ascomycota</taxon>
        <taxon>Pezizomycotina</taxon>
        <taxon>Eurotiomycetes</taxon>
        <taxon>Chaetothyriomycetidae</taxon>
        <taxon>Chaetothyriales</taxon>
        <taxon>Herpotrichiellaceae</taxon>
        <taxon>Exophiala</taxon>
    </lineage>
</organism>
<feature type="region of interest" description="Disordered" evidence="1">
    <location>
        <begin position="180"/>
        <end position="234"/>
    </location>
</feature>
<dbReference type="EMBL" id="AMGV01000003">
    <property type="protein sequence ID" value="KEF59559.1"/>
    <property type="molecule type" value="Genomic_DNA"/>
</dbReference>
<dbReference type="VEuPathDB" id="FungiDB:A1O9_04404"/>
<feature type="compositionally biased region" description="Basic residues" evidence="1">
    <location>
        <begin position="485"/>
        <end position="494"/>
    </location>
</feature>
<proteinExistence type="predicted"/>
<feature type="region of interest" description="Disordered" evidence="1">
    <location>
        <begin position="480"/>
        <end position="507"/>
    </location>
</feature>
<feature type="compositionally biased region" description="Polar residues" evidence="1">
    <location>
        <begin position="496"/>
        <end position="507"/>
    </location>
</feature>
<accession>A0A072PHE1</accession>